<dbReference type="PANTHER" id="PTHR34945:SF4">
    <property type="entry name" value="2-OXOGLUTARATE (2OG) AND FE(II)-DEPENDENT OXYGENASE SUPERFAMILY PROTEIN"/>
    <property type="match status" value="1"/>
</dbReference>
<sequence length="340" mass="38166">MYNRSPVSSSSSSELALPPPPIPTGKGSRSAASPVFSEFIDRSKHVPELTFPEHVPRGFVPAVVDYQSLKWRDSESVERLLRSALEFGVFRISGHGITVEELRATLAEAKWVFGLSMDCCRRYGDRQEFVWCHSNEAMAEKAAKQAIRGDQYQSFRDKMENISSKLGAIAGVLAQVISGSMRKQSTKTIQPIESILSLYRYNPANDIDQRSYTYNEIDHDSCKYDLRLNLLLGQGAFSTVKSERPHLSFNTSPETIVVTIAEQLVECWSLGEFNSDLGKVDNFESNNIGSQPLFSFELKYSFPNLNQRLSSAKRTISLVDQIIILAIVTLLYRIFALTLC</sequence>
<evidence type="ECO:0000256" key="1">
    <source>
        <dbReference type="SAM" id="MobiDB-lite"/>
    </source>
</evidence>
<protein>
    <submittedName>
        <fullName evidence="3">Uncharacterized protein</fullName>
    </submittedName>
</protein>
<dbReference type="InterPro" id="IPR027443">
    <property type="entry name" value="IPNS-like_sf"/>
</dbReference>
<evidence type="ECO:0000256" key="2">
    <source>
        <dbReference type="SAM" id="Phobius"/>
    </source>
</evidence>
<reference evidence="3 4" key="1">
    <citation type="submission" date="2024-02" db="EMBL/GenBank/DDBJ databases">
        <authorList>
            <person name="Vignale AGUSTIN F."/>
            <person name="Sosa J E."/>
            <person name="Modenutti C."/>
        </authorList>
    </citation>
    <scope>NUCLEOTIDE SEQUENCE [LARGE SCALE GENOMIC DNA]</scope>
</reference>
<keyword evidence="2" id="KW-1133">Transmembrane helix</keyword>
<dbReference type="Gene3D" id="2.60.120.330">
    <property type="entry name" value="B-lactam Antibiotic, Isopenicillin N Synthase, Chain"/>
    <property type="match status" value="1"/>
</dbReference>
<keyword evidence="4" id="KW-1185">Reference proteome</keyword>
<evidence type="ECO:0000313" key="4">
    <source>
        <dbReference type="Proteomes" id="UP001642360"/>
    </source>
</evidence>
<dbReference type="PANTHER" id="PTHR34945">
    <property type="entry name" value="2-OXOGLUTARATE (2OG) AND FE(II)-DEPENDENT OXYGENASE SUPERFAMILY PROTEIN"/>
    <property type="match status" value="1"/>
</dbReference>
<dbReference type="Proteomes" id="UP001642360">
    <property type="component" value="Unassembled WGS sequence"/>
</dbReference>
<proteinExistence type="predicted"/>
<comment type="caution">
    <text evidence="3">The sequence shown here is derived from an EMBL/GenBank/DDBJ whole genome shotgun (WGS) entry which is preliminary data.</text>
</comment>
<dbReference type="AlphaFoldDB" id="A0ABC8RJA7"/>
<organism evidence="3 4">
    <name type="scientific">Ilex paraguariensis</name>
    <name type="common">yerba mate</name>
    <dbReference type="NCBI Taxonomy" id="185542"/>
    <lineage>
        <taxon>Eukaryota</taxon>
        <taxon>Viridiplantae</taxon>
        <taxon>Streptophyta</taxon>
        <taxon>Embryophyta</taxon>
        <taxon>Tracheophyta</taxon>
        <taxon>Spermatophyta</taxon>
        <taxon>Magnoliopsida</taxon>
        <taxon>eudicotyledons</taxon>
        <taxon>Gunneridae</taxon>
        <taxon>Pentapetalae</taxon>
        <taxon>asterids</taxon>
        <taxon>campanulids</taxon>
        <taxon>Aquifoliales</taxon>
        <taxon>Aquifoliaceae</taxon>
        <taxon>Ilex</taxon>
    </lineage>
</organism>
<feature type="region of interest" description="Disordered" evidence="1">
    <location>
        <begin position="1"/>
        <end position="30"/>
    </location>
</feature>
<feature type="compositionally biased region" description="Low complexity" evidence="1">
    <location>
        <begin position="1"/>
        <end position="16"/>
    </location>
</feature>
<keyword evidence="2" id="KW-0812">Transmembrane</keyword>
<name>A0ABC8RJA7_9AQUA</name>
<dbReference type="SUPFAM" id="SSF51197">
    <property type="entry name" value="Clavaminate synthase-like"/>
    <property type="match status" value="1"/>
</dbReference>
<dbReference type="EMBL" id="CAUOFW020001392">
    <property type="protein sequence ID" value="CAK9144482.1"/>
    <property type="molecule type" value="Genomic_DNA"/>
</dbReference>
<gene>
    <name evidence="3" type="ORF">ILEXP_LOCUS12233</name>
</gene>
<feature type="transmembrane region" description="Helical" evidence="2">
    <location>
        <begin position="316"/>
        <end position="335"/>
    </location>
</feature>
<keyword evidence="2" id="KW-0472">Membrane</keyword>
<accession>A0ABC8RJA7</accession>
<evidence type="ECO:0000313" key="3">
    <source>
        <dbReference type="EMBL" id="CAK9144482.1"/>
    </source>
</evidence>